<dbReference type="PROSITE" id="PS50043">
    <property type="entry name" value="HTH_LUXR_2"/>
    <property type="match status" value="1"/>
</dbReference>
<evidence type="ECO:0000256" key="1">
    <source>
        <dbReference type="ARBA" id="ARBA00023015"/>
    </source>
</evidence>
<organism evidence="5 6">
    <name type="scientific">Salmonella enterica subsp. enterica serovar Montevideo str. S5-403</name>
    <dbReference type="NCBI Taxonomy" id="913242"/>
    <lineage>
        <taxon>Bacteria</taxon>
        <taxon>Pseudomonadati</taxon>
        <taxon>Pseudomonadota</taxon>
        <taxon>Gammaproteobacteria</taxon>
        <taxon>Enterobacterales</taxon>
        <taxon>Enterobacteriaceae</taxon>
        <taxon>Salmonella</taxon>
    </lineage>
</organism>
<proteinExistence type="predicted"/>
<dbReference type="CDD" id="cd06170">
    <property type="entry name" value="LuxR_C_like"/>
    <property type="match status" value="1"/>
</dbReference>
<dbReference type="Pfam" id="PF00196">
    <property type="entry name" value="GerE"/>
    <property type="match status" value="1"/>
</dbReference>
<dbReference type="PRINTS" id="PR00038">
    <property type="entry name" value="HTHLUXR"/>
</dbReference>
<evidence type="ECO:0000259" key="4">
    <source>
        <dbReference type="PROSITE" id="PS50043"/>
    </source>
</evidence>
<dbReference type="SMART" id="SM00421">
    <property type="entry name" value="HTH_LUXR"/>
    <property type="match status" value="1"/>
</dbReference>
<comment type="caution">
    <text evidence="5">The sequence shown here is derived from an EMBL/GenBank/DDBJ whole genome shotgun (WGS) entry which is preliminary data.</text>
</comment>
<evidence type="ECO:0000256" key="3">
    <source>
        <dbReference type="ARBA" id="ARBA00023163"/>
    </source>
</evidence>
<dbReference type="PROSITE" id="PS00622">
    <property type="entry name" value="HTH_LUXR_1"/>
    <property type="match status" value="1"/>
</dbReference>
<dbReference type="AlphaFoldDB" id="G5Q7Q6"/>
<dbReference type="InterPro" id="IPR016032">
    <property type="entry name" value="Sig_transdc_resp-reg_C-effctor"/>
</dbReference>
<dbReference type="PANTHER" id="PTHR44688">
    <property type="entry name" value="DNA-BINDING TRANSCRIPTIONAL ACTIVATOR DEVR_DOSR"/>
    <property type="match status" value="1"/>
</dbReference>
<keyword evidence="1" id="KW-0805">Transcription regulation</keyword>
<keyword evidence="2" id="KW-0238">DNA-binding</keyword>
<gene>
    <name evidence="5" type="ORF">LTSEMON_4366</name>
</gene>
<accession>G5Q7Q6</accession>
<dbReference type="PANTHER" id="PTHR44688:SF16">
    <property type="entry name" value="DNA-BINDING TRANSCRIPTIONAL ACTIVATOR DEVR_DOSR"/>
    <property type="match status" value="1"/>
</dbReference>
<feature type="domain" description="HTH luxR-type" evidence="4">
    <location>
        <begin position="189"/>
        <end position="254"/>
    </location>
</feature>
<dbReference type="EMBL" id="AFCS01000994">
    <property type="protein sequence ID" value="EHC75205.1"/>
    <property type="molecule type" value="Genomic_DNA"/>
</dbReference>
<evidence type="ECO:0000313" key="6">
    <source>
        <dbReference type="Proteomes" id="UP000003221"/>
    </source>
</evidence>
<name>G5Q7Q6_SALMO</name>
<dbReference type="GO" id="GO:0003677">
    <property type="term" value="F:DNA binding"/>
    <property type="evidence" value="ECO:0007669"/>
    <property type="project" value="UniProtKB-KW"/>
</dbReference>
<dbReference type="Proteomes" id="UP000003221">
    <property type="component" value="Unassembled WGS sequence"/>
</dbReference>
<dbReference type="PATRIC" id="fig|913242.3.peg.3772"/>
<dbReference type="Gene3D" id="1.10.10.10">
    <property type="entry name" value="Winged helix-like DNA-binding domain superfamily/Winged helix DNA-binding domain"/>
    <property type="match status" value="1"/>
</dbReference>
<protein>
    <submittedName>
        <fullName evidence="5">Putative response regulator</fullName>
    </submittedName>
</protein>
<dbReference type="InterPro" id="IPR000792">
    <property type="entry name" value="Tscrpt_reg_LuxR_C"/>
</dbReference>
<reference evidence="5 6" key="1">
    <citation type="journal article" date="2011" name="BMC Genomics">
        <title>Genome sequencing reveals diversification of virulence factor content and possible host adaptation in distinct subpopulations of Salmonella enterica.</title>
        <authorList>
            <person name="den Bakker H.C."/>
            <person name="Moreno Switt A.I."/>
            <person name="Govoni G."/>
            <person name="Cummings C.A."/>
            <person name="Ranieri M.L."/>
            <person name="Degoricija L."/>
            <person name="Hoelzer K."/>
            <person name="Rodriguez-Rivera L.D."/>
            <person name="Brown S."/>
            <person name="Bolchacova E."/>
            <person name="Furtado M.R."/>
            <person name="Wiedmann M."/>
        </authorList>
    </citation>
    <scope>NUCLEOTIDE SEQUENCE [LARGE SCALE GENOMIC DNA]</scope>
    <source>
        <strain evidence="5 6">S5-403</strain>
    </source>
</reference>
<evidence type="ECO:0000313" key="5">
    <source>
        <dbReference type="EMBL" id="EHC75205.1"/>
    </source>
</evidence>
<dbReference type="InterPro" id="IPR036388">
    <property type="entry name" value="WH-like_DNA-bd_sf"/>
</dbReference>
<dbReference type="SUPFAM" id="SSF46894">
    <property type="entry name" value="C-terminal effector domain of the bipartite response regulators"/>
    <property type="match status" value="1"/>
</dbReference>
<evidence type="ECO:0000256" key="2">
    <source>
        <dbReference type="ARBA" id="ARBA00023125"/>
    </source>
</evidence>
<dbReference type="GO" id="GO:0006355">
    <property type="term" value="P:regulation of DNA-templated transcription"/>
    <property type="evidence" value="ECO:0007669"/>
    <property type="project" value="InterPro"/>
</dbReference>
<keyword evidence="3" id="KW-0804">Transcription</keyword>
<sequence length="261" mass="29304">MFQHTTILLRPGALIQMEGDNMSALSTTGHNDGITLHCLQSIAQLIPLSSAVFYRVNAYLKPEAYVLHNISNSTHQQYLEHFQPLDPLSPSRFGQQVVTVATMTPGICARHRHYYHEFMLPNHVCDMIEIFIRRGHRIIAGISLMRDIPFSSEERLRAQAVQPLLGLAIHDSLQEDNNLASILTAEDNNLASISILTAKEREIVGMVCEGASNKLIARQLNISLSTVKTHLRNIFAKTEVINRTELVSRTRMSSVQHSLNM</sequence>